<feature type="compositionally biased region" description="Polar residues" evidence="4">
    <location>
        <begin position="276"/>
        <end position="297"/>
    </location>
</feature>
<keyword evidence="6" id="KW-1185">Reference proteome</keyword>
<dbReference type="InterPro" id="IPR035500">
    <property type="entry name" value="NHR-like_dom_sf"/>
</dbReference>
<dbReference type="PROSITE" id="PS51843">
    <property type="entry name" value="NR_LBD"/>
    <property type="match status" value="1"/>
</dbReference>
<feature type="region of interest" description="Disordered" evidence="4">
    <location>
        <begin position="110"/>
        <end position="151"/>
    </location>
</feature>
<dbReference type="AlphaFoldDB" id="A0A914XYL6"/>
<evidence type="ECO:0000256" key="1">
    <source>
        <dbReference type="ARBA" id="ARBA00023015"/>
    </source>
</evidence>
<evidence type="ECO:0000259" key="5">
    <source>
        <dbReference type="PROSITE" id="PS51843"/>
    </source>
</evidence>
<dbReference type="PANTHER" id="PTHR24083">
    <property type="entry name" value="NUCLEAR HORMONE RECEPTOR"/>
    <property type="match status" value="1"/>
</dbReference>
<feature type="region of interest" description="Disordered" evidence="4">
    <location>
        <begin position="188"/>
        <end position="313"/>
    </location>
</feature>
<dbReference type="InterPro" id="IPR000536">
    <property type="entry name" value="Nucl_hrmn_rcpt_lig-bd"/>
</dbReference>
<organism evidence="6 7">
    <name type="scientific">Panagrolaimus superbus</name>
    <dbReference type="NCBI Taxonomy" id="310955"/>
    <lineage>
        <taxon>Eukaryota</taxon>
        <taxon>Metazoa</taxon>
        <taxon>Ecdysozoa</taxon>
        <taxon>Nematoda</taxon>
        <taxon>Chromadorea</taxon>
        <taxon>Rhabditida</taxon>
        <taxon>Tylenchina</taxon>
        <taxon>Panagrolaimomorpha</taxon>
        <taxon>Panagrolaimoidea</taxon>
        <taxon>Panagrolaimidae</taxon>
        <taxon>Panagrolaimus</taxon>
    </lineage>
</organism>
<keyword evidence="3" id="KW-0675">Receptor</keyword>
<dbReference type="WBParaSite" id="PSU_v2.g10787.t1">
    <property type="protein sequence ID" value="PSU_v2.g10787.t1"/>
    <property type="gene ID" value="PSU_v2.g10787"/>
</dbReference>
<feature type="compositionally biased region" description="Low complexity" evidence="4">
    <location>
        <begin position="196"/>
        <end position="238"/>
    </location>
</feature>
<protein>
    <submittedName>
        <fullName evidence="7">NR LBD domain-containing protein</fullName>
    </submittedName>
</protein>
<keyword evidence="1" id="KW-0805">Transcription regulation</keyword>
<reference evidence="7" key="1">
    <citation type="submission" date="2022-11" db="UniProtKB">
        <authorList>
            <consortium name="WormBaseParasite"/>
        </authorList>
    </citation>
    <scope>IDENTIFICATION</scope>
</reference>
<dbReference type="Pfam" id="PF00104">
    <property type="entry name" value="Hormone_recep"/>
    <property type="match status" value="1"/>
</dbReference>
<feature type="compositionally biased region" description="Low complexity" evidence="4">
    <location>
        <begin position="253"/>
        <end position="275"/>
    </location>
</feature>
<feature type="compositionally biased region" description="Polar residues" evidence="4">
    <location>
        <begin position="136"/>
        <end position="151"/>
    </location>
</feature>
<evidence type="ECO:0000313" key="7">
    <source>
        <dbReference type="WBParaSite" id="PSU_v2.g10787.t1"/>
    </source>
</evidence>
<name>A0A914XYL6_9BILA</name>
<feature type="domain" description="NR LBD" evidence="5">
    <location>
        <begin position="1"/>
        <end position="112"/>
    </location>
</feature>
<dbReference type="Gene3D" id="1.10.565.10">
    <property type="entry name" value="Retinoid X Receptor"/>
    <property type="match status" value="1"/>
</dbReference>
<accession>A0A914XYL6</accession>
<feature type="compositionally biased region" description="Basic and acidic residues" evidence="4">
    <location>
        <begin position="113"/>
        <end position="133"/>
    </location>
</feature>
<evidence type="ECO:0000256" key="4">
    <source>
        <dbReference type="SAM" id="MobiDB-lite"/>
    </source>
</evidence>
<dbReference type="InterPro" id="IPR050274">
    <property type="entry name" value="Nuclear_hormone_rcpt_NR2"/>
</dbReference>
<dbReference type="SUPFAM" id="SSF48508">
    <property type="entry name" value="Nuclear receptor ligand-binding domain"/>
    <property type="match status" value="1"/>
</dbReference>
<sequence>MDQLVAPMRFMQMDDYEFIAMKACVLFNPVAKGLSGESVMKVLQTRRKIYASLEHYVNSKSVKDPSRVGDLTFFILSPLQSLAKSLSEDVLMTKMSGVARIDHLMEELVLEDSDNKEKPQGVDRQVSEVERKLSHPSANQQHPQDNIGSENAGNYGYDMLSTLSNYIIGPYACNGPLSPLNDPYLTSMVSNKPMTSSSSSNYIPSQSQQQQQQQQSQQSQQIPSDSSSPDQPFQHSSSVSPLNITEKNIYSTSSYPQQHPQQQQQQQPYSSWPPSTMTSNVNNHHITSSSSTIMRESQQPPQFQQPQPPPLSF</sequence>
<keyword evidence="2" id="KW-0804">Transcription</keyword>
<dbReference type="Proteomes" id="UP000887577">
    <property type="component" value="Unplaced"/>
</dbReference>
<evidence type="ECO:0000256" key="3">
    <source>
        <dbReference type="ARBA" id="ARBA00023170"/>
    </source>
</evidence>
<proteinExistence type="predicted"/>
<evidence type="ECO:0000256" key="2">
    <source>
        <dbReference type="ARBA" id="ARBA00023163"/>
    </source>
</evidence>
<evidence type="ECO:0000313" key="6">
    <source>
        <dbReference type="Proteomes" id="UP000887577"/>
    </source>
</evidence>
<feature type="compositionally biased region" description="Polar residues" evidence="4">
    <location>
        <begin position="239"/>
        <end position="252"/>
    </location>
</feature>